<dbReference type="InterPro" id="IPR000073">
    <property type="entry name" value="AB_hydrolase_1"/>
</dbReference>
<comment type="caution">
    <text evidence="3">The sequence shown here is derived from an EMBL/GenBank/DDBJ whole genome shotgun (WGS) entry which is preliminary data.</text>
</comment>
<protein>
    <submittedName>
        <fullName evidence="3">Alpha/beta hydrolase family protein</fullName>
    </submittedName>
</protein>
<name>A0A542XEM6_9MICO</name>
<evidence type="ECO:0000313" key="4">
    <source>
        <dbReference type="Proteomes" id="UP000318336"/>
    </source>
</evidence>
<keyword evidence="3" id="KW-0378">Hydrolase</keyword>
<dbReference type="RefSeq" id="WP_142006437.1">
    <property type="nucleotide sequence ID" value="NZ_CAJTBP010000001.1"/>
</dbReference>
<dbReference type="OrthoDB" id="3787743at2"/>
<organism evidence="3 4">
    <name type="scientific">Barrientosiimonas humi</name>
    <dbReference type="NCBI Taxonomy" id="999931"/>
    <lineage>
        <taxon>Bacteria</taxon>
        <taxon>Bacillati</taxon>
        <taxon>Actinomycetota</taxon>
        <taxon>Actinomycetes</taxon>
        <taxon>Micrococcales</taxon>
        <taxon>Dermacoccaceae</taxon>
        <taxon>Barrientosiimonas</taxon>
    </lineage>
</organism>
<proteinExistence type="predicted"/>
<dbReference type="AlphaFoldDB" id="A0A542XEM6"/>
<feature type="domain" description="AB hydrolase-1" evidence="2">
    <location>
        <begin position="100"/>
        <end position="216"/>
    </location>
</feature>
<reference evidence="3 4" key="1">
    <citation type="submission" date="2019-06" db="EMBL/GenBank/DDBJ databases">
        <title>Sequencing the genomes of 1000 actinobacteria strains.</title>
        <authorList>
            <person name="Klenk H.-P."/>
        </authorList>
    </citation>
    <scope>NUCLEOTIDE SEQUENCE [LARGE SCALE GENOMIC DNA]</scope>
    <source>
        <strain evidence="3 4">DSM 24617</strain>
    </source>
</reference>
<feature type="compositionally biased region" description="Low complexity" evidence="1">
    <location>
        <begin position="25"/>
        <end position="59"/>
    </location>
</feature>
<feature type="region of interest" description="Disordered" evidence="1">
    <location>
        <begin position="23"/>
        <end position="65"/>
    </location>
</feature>
<accession>A0A542XEM6</accession>
<gene>
    <name evidence="3" type="ORF">FB554_2446</name>
</gene>
<sequence>MRGRQGWWVGAVAVLLAACGGGGQEASSPTSGSAASPSVATSSSGAAGSSSSASESSASNPIVERCGLPDAPATPLIFPGPSGSSLIGAQTGSGDRVALLLHQTNGDGLCGFWPFMAAAAKEGVRLVAFDLCGYGGSQCAPGSEAARDPVAQVRAVVDRLRQEGARSITLVGASMGGTIAIGSAAEVKADRVVDLSGPTSWNGVPDTAKALRELRIPVLVVASPGDTDTDPAALQRAVAASPSRQKAYVRGPVGMHGVTLLKDIAPEDPVTPIGKQVLAFVKDGSLPRG</sequence>
<evidence type="ECO:0000313" key="3">
    <source>
        <dbReference type="EMBL" id="TQL34281.1"/>
    </source>
</evidence>
<dbReference type="Gene3D" id="3.40.50.1820">
    <property type="entry name" value="alpha/beta hydrolase"/>
    <property type="match status" value="1"/>
</dbReference>
<dbReference type="SUPFAM" id="SSF53474">
    <property type="entry name" value="alpha/beta-Hydrolases"/>
    <property type="match status" value="1"/>
</dbReference>
<dbReference type="EMBL" id="VFOK01000001">
    <property type="protein sequence ID" value="TQL34281.1"/>
    <property type="molecule type" value="Genomic_DNA"/>
</dbReference>
<evidence type="ECO:0000256" key="1">
    <source>
        <dbReference type="SAM" id="MobiDB-lite"/>
    </source>
</evidence>
<dbReference type="Pfam" id="PF12697">
    <property type="entry name" value="Abhydrolase_6"/>
    <property type="match status" value="1"/>
</dbReference>
<dbReference type="Proteomes" id="UP000318336">
    <property type="component" value="Unassembled WGS sequence"/>
</dbReference>
<keyword evidence="4" id="KW-1185">Reference proteome</keyword>
<dbReference type="PROSITE" id="PS51257">
    <property type="entry name" value="PROKAR_LIPOPROTEIN"/>
    <property type="match status" value="1"/>
</dbReference>
<evidence type="ECO:0000259" key="2">
    <source>
        <dbReference type="Pfam" id="PF12697"/>
    </source>
</evidence>
<dbReference type="InterPro" id="IPR029058">
    <property type="entry name" value="AB_hydrolase_fold"/>
</dbReference>
<dbReference type="GO" id="GO:0016787">
    <property type="term" value="F:hydrolase activity"/>
    <property type="evidence" value="ECO:0007669"/>
    <property type="project" value="UniProtKB-KW"/>
</dbReference>